<dbReference type="InterPro" id="IPR000008">
    <property type="entry name" value="C2_dom"/>
</dbReference>
<name>A0ABD1Y386_9MARC</name>
<protein>
    <recommendedName>
        <fullName evidence="1">C2 domain-containing protein</fullName>
    </recommendedName>
</protein>
<dbReference type="Gene3D" id="2.60.40.150">
    <property type="entry name" value="C2 domain"/>
    <property type="match status" value="1"/>
</dbReference>
<dbReference type="EMBL" id="JBHFFA010000006">
    <property type="protein sequence ID" value="KAL2621221.1"/>
    <property type="molecule type" value="Genomic_DNA"/>
</dbReference>
<keyword evidence="3" id="KW-1185">Reference proteome</keyword>
<dbReference type="InterPro" id="IPR035892">
    <property type="entry name" value="C2_domain_sf"/>
</dbReference>
<proteinExistence type="predicted"/>
<reference evidence="2 3" key="1">
    <citation type="submission" date="2024-09" db="EMBL/GenBank/DDBJ databases">
        <title>Chromosome-scale assembly of Riccia fluitans.</title>
        <authorList>
            <person name="Paukszto L."/>
            <person name="Sawicki J."/>
            <person name="Karawczyk K."/>
            <person name="Piernik-Szablinska J."/>
            <person name="Szczecinska M."/>
            <person name="Mazdziarz M."/>
        </authorList>
    </citation>
    <scope>NUCLEOTIDE SEQUENCE [LARGE SCALE GENOMIC DNA]</scope>
    <source>
        <strain evidence="2">Rf_01</strain>
        <tissue evidence="2">Aerial parts of the thallus</tissue>
    </source>
</reference>
<comment type="caution">
    <text evidence="2">The sequence shown here is derived from an EMBL/GenBank/DDBJ whole genome shotgun (WGS) entry which is preliminary data.</text>
</comment>
<dbReference type="Proteomes" id="UP001605036">
    <property type="component" value="Unassembled WGS sequence"/>
</dbReference>
<evidence type="ECO:0000313" key="3">
    <source>
        <dbReference type="Proteomes" id="UP001605036"/>
    </source>
</evidence>
<gene>
    <name evidence="2" type="ORF">R1flu_001426</name>
</gene>
<organism evidence="2 3">
    <name type="scientific">Riccia fluitans</name>
    <dbReference type="NCBI Taxonomy" id="41844"/>
    <lineage>
        <taxon>Eukaryota</taxon>
        <taxon>Viridiplantae</taxon>
        <taxon>Streptophyta</taxon>
        <taxon>Embryophyta</taxon>
        <taxon>Marchantiophyta</taxon>
        <taxon>Marchantiopsida</taxon>
        <taxon>Marchantiidae</taxon>
        <taxon>Marchantiales</taxon>
        <taxon>Ricciaceae</taxon>
        <taxon>Riccia</taxon>
    </lineage>
</organism>
<dbReference type="Pfam" id="PF00168">
    <property type="entry name" value="C2"/>
    <property type="match status" value="1"/>
</dbReference>
<evidence type="ECO:0000259" key="1">
    <source>
        <dbReference type="PROSITE" id="PS50004"/>
    </source>
</evidence>
<dbReference type="PROSITE" id="PS50004">
    <property type="entry name" value="C2"/>
    <property type="match status" value="1"/>
</dbReference>
<sequence>MVYARSGTGLTFRARFCHLHGDSPSRSSPASWSLRAFFLARATRLRTDFRCPCSGRVSRRVGGCGPKFPDSLTGMFNPYLVVKHGNEGKKASLMSEIHSGGGPNPVWNHEFSFPLPNGGTMDHNSLEINIYNRHEHTGFFSGDNCLGFLRVRGLAEWILKHDNSITKPQWYPVFYTKKSCRTVEKALLLE</sequence>
<dbReference type="SUPFAM" id="SSF49562">
    <property type="entry name" value="C2 domain (Calcium/lipid-binding domain, CaLB)"/>
    <property type="match status" value="1"/>
</dbReference>
<evidence type="ECO:0000313" key="2">
    <source>
        <dbReference type="EMBL" id="KAL2621221.1"/>
    </source>
</evidence>
<feature type="domain" description="C2" evidence="1">
    <location>
        <begin position="35"/>
        <end position="171"/>
    </location>
</feature>
<accession>A0ABD1Y386</accession>
<dbReference type="AlphaFoldDB" id="A0ABD1Y386"/>